<dbReference type="EMBL" id="JBHSBI010000054">
    <property type="protein sequence ID" value="MFC4016017.1"/>
    <property type="molecule type" value="Genomic_DNA"/>
</dbReference>
<sequence>MSAFSAPVRPAVDVAVLQGEIEAIFGFRCSVPSFVAGGQDTDAELIEVGQVVGEQVDRQAG</sequence>
<evidence type="ECO:0000313" key="1">
    <source>
        <dbReference type="EMBL" id="MFC4016017.1"/>
    </source>
</evidence>
<dbReference type="RefSeq" id="WP_379535812.1">
    <property type="nucleotide sequence ID" value="NZ_JBHSBI010000054.1"/>
</dbReference>
<comment type="caution">
    <text evidence="1">The sequence shown here is derived from an EMBL/GenBank/DDBJ whole genome shotgun (WGS) entry which is preliminary data.</text>
</comment>
<accession>A0ABV8GUL0</accession>
<keyword evidence="2" id="KW-1185">Reference proteome</keyword>
<protein>
    <submittedName>
        <fullName evidence="1">Uncharacterized protein</fullName>
    </submittedName>
</protein>
<dbReference type="Proteomes" id="UP001595851">
    <property type="component" value="Unassembled WGS sequence"/>
</dbReference>
<evidence type="ECO:0000313" key="2">
    <source>
        <dbReference type="Proteomes" id="UP001595851"/>
    </source>
</evidence>
<name>A0ABV8GUL0_9ACTN</name>
<proteinExistence type="predicted"/>
<reference evidence="2" key="1">
    <citation type="journal article" date="2019" name="Int. J. Syst. Evol. Microbiol.">
        <title>The Global Catalogue of Microorganisms (GCM) 10K type strain sequencing project: providing services to taxonomists for standard genome sequencing and annotation.</title>
        <authorList>
            <consortium name="The Broad Institute Genomics Platform"/>
            <consortium name="The Broad Institute Genome Sequencing Center for Infectious Disease"/>
            <person name="Wu L."/>
            <person name="Ma J."/>
        </authorList>
    </citation>
    <scope>NUCLEOTIDE SEQUENCE [LARGE SCALE GENOMIC DNA]</scope>
    <source>
        <strain evidence="2">TBRC 1276</strain>
    </source>
</reference>
<gene>
    <name evidence="1" type="ORF">ACFOY2_53020</name>
</gene>
<organism evidence="1 2">
    <name type="scientific">Nonomuraea purpurea</name>
    <dbReference type="NCBI Taxonomy" id="1849276"/>
    <lineage>
        <taxon>Bacteria</taxon>
        <taxon>Bacillati</taxon>
        <taxon>Actinomycetota</taxon>
        <taxon>Actinomycetes</taxon>
        <taxon>Streptosporangiales</taxon>
        <taxon>Streptosporangiaceae</taxon>
        <taxon>Nonomuraea</taxon>
    </lineage>
</organism>